<feature type="transmembrane region" description="Helical" evidence="8">
    <location>
        <begin position="196"/>
        <end position="220"/>
    </location>
</feature>
<keyword evidence="3 8" id="KW-0813">Transport</keyword>
<evidence type="ECO:0000256" key="7">
    <source>
        <dbReference type="ARBA" id="ARBA00023136"/>
    </source>
</evidence>
<evidence type="ECO:0000256" key="4">
    <source>
        <dbReference type="ARBA" id="ARBA00022475"/>
    </source>
</evidence>
<keyword evidence="6 8" id="KW-1133">Transmembrane helix</keyword>
<evidence type="ECO:0000256" key="5">
    <source>
        <dbReference type="ARBA" id="ARBA00022692"/>
    </source>
</evidence>
<feature type="transmembrane region" description="Helical" evidence="8">
    <location>
        <begin position="79"/>
        <end position="98"/>
    </location>
</feature>
<dbReference type="HOGENOM" id="CLU_060703_1_0_9"/>
<dbReference type="PANTHER" id="PTHR30413:SF10">
    <property type="entry name" value="CAPSULE POLYSACCHARIDE EXPORT INNER-MEMBRANE PROTEIN CTRC"/>
    <property type="match status" value="1"/>
</dbReference>
<keyword evidence="11" id="KW-1185">Reference proteome</keyword>
<organism evidence="10 11">
    <name type="scientific">Lentilactobacillus hilgardii (strain ATCC 8290 / DSM 20176 / CCUG 30140 / JCM 1155 / KCTC 3500 / NBRC 15886 / NCIMB 8040 / NRRL B-1843 / 9)</name>
    <dbReference type="NCBI Taxonomy" id="1423757"/>
    <lineage>
        <taxon>Bacteria</taxon>
        <taxon>Bacillati</taxon>
        <taxon>Bacillota</taxon>
        <taxon>Bacilli</taxon>
        <taxon>Lactobacillales</taxon>
        <taxon>Lactobacillaceae</taxon>
        <taxon>Lentilactobacillus</taxon>
    </lineage>
</organism>
<dbReference type="PANTHER" id="PTHR30413">
    <property type="entry name" value="INNER MEMBRANE TRANSPORT PERMEASE"/>
    <property type="match status" value="1"/>
</dbReference>
<keyword evidence="7 8" id="KW-0472">Membrane</keyword>
<comment type="subcellular location">
    <subcellularLocation>
        <location evidence="1 8">Cell membrane</location>
        <topology evidence="1 8">Multi-pass membrane protein</topology>
    </subcellularLocation>
</comment>
<dbReference type="GO" id="GO:0015920">
    <property type="term" value="P:lipopolysaccharide transport"/>
    <property type="evidence" value="ECO:0007669"/>
    <property type="project" value="TreeGrafter"/>
</dbReference>
<feature type="transmembrane region" description="Helical" evidence="8">
    <location>
        <begin position="250"/>
        <end position="268"/>
    </location>
</feature>
<protein>
    <recommendedName>
        <fullName evidence="8">Transport permease protein</fullName>
    </recommendedName>
</protein>
<evidence type="ECO:0000313" key="10">
    <source>
        <dbReference type="EMBL" id="EEI23701.1"/>
    </source>
</evidence>
<dbReference type="Pfam" id="PF01061">
    <property type="entry name" value="ABC2_membrane"/>
    <property type="match status" value="1"/>
</dbReference>
<keyword evidence="5 8" id="KW-0812">Transmembrane</keyword>
<evidence type="ECO:0000256" key="1">
    <source>
        <dbReference type="ARBA" id="ARBA00004651"/>
    </source>
</evidence>
<dbReference type="PROSITE" id="PS51012">
    <property type="entry name" value="ABC_TM2"/>
    <property type="match status" value="1"/>
</dbReference>
<dbReference type="Proteomes" id="UP000003752">
    <property type="component" value="Unassembled WGS sequence"/>
</dbReference>
<feature type="domain" description="ABC transmembrane type-2" evidence="9">
    <location>
        <begin position="44"/>
        <end position="270"/>
    </location>
</feature>
<evidence type="ECO:0000256" key="8">
    <source>
        <dbReference type="RuleBase" id="RU361157"/>
    </source>
</evidence>
<accession>C0XLM8</accession>
<feature type="transmembrane region" description="Helical" evidence="8">
    <location>
        <begin position="119"/>
        <end position="147"/>
    </location>
</feature>
<keyword evidence="4 8" id="KW-1003">Cell membrane</keyword>
<gene>
    <name evidence="10" type="ORF">HMPREF0519_2139</name>
</gene>
<sequence>MLHCKERIDLKEVYTLIKEQFQNIGIIFRISQYEDKAEYQSHYLGLVWEYLYPLIQIGIYWLVFGIGLKHGSTTHGVDYLPWMVIGITPWFFMNRASLDASKSIYQRVGMVSKMKFPVSILPTIKIVSNLSSFWTMLVFSILVSFLYGVHPSIYWIQWIYYFICMIAWMIAFGIFNSTISLLVRDWRIMLQSLMRMLFYMSGVLFNFETTSFPAPFVHILQLNPFFYVVSGFRDSMLGTMWFWQEPTLNIVFWGIVLFFFLVGSHLHYKFRSRFVDLI</sequence>
<evidence type="ECO:0000259" key="9">
    <source>
        <dbReference type="PROSITE" id="PS51012"/>
    </source>
</evidence>
<dbReference type="InterPro" id="IPR013525">
    <property type="entry name" value="ABC2_TM"/>
</dbReference>
<reference evidence="10 11" key="1">
    <citation type="submission" date="2009-01" db="EMBL/GenBank/DDBJ databases">
        <authorList>
            <person name="Qin X."/>
            <person name="Bachman B."/>
            <person name="Battles P."/>
            <person name="Bell A."/>
            <person name="Bess C."/>
            <person name="Bickham C."/>
            <person name="Chaboub L."/>
            <person name="Chen D."/>
            <person name="Coyle M."/>
            <person name="Deiros D.R."/>
            <person name="Dinh H."/>
            <person name="Forbes L."/>
            <person name="Fowler G."/>
            <person name="Francisco L."/>
            <person name="Fu Q."/>
            <person name="Gubbala S."/>
            <person name="Hale W."/>
            <person name="Han Y."/>
            <person name="Hemphill L."/>
            <person name="Highlander S.K."/>
            <person name="Hirani K."/>
            <person name="Hogues M."/>
            <person name="Jackson L."/>
            <person name="Jakkamsetti A."/>
            <person name="Javaid M."/>
            <person name="Jiang H."/>
            <person name="Korchina V."/>
            <person name="Kovar C."/>
            <person name="Lara F."/>
            <person name="Lee S."/>
            <person name="Mata R."/>
            <person name="Mathew T."/>
            <person name="Moen C."/>
            <person name="Morales K."/>
            <person name="Munidasa M."/>
            <person name="Nazareth L."/>
            <person name="Ngo R."/>
            <person name="Nguyen L."/>
            <person name="Okwuonu G."/>
            <person name="Ongeri F."/>
            <person name="Patil S."/>
            <person name="Petrosino J."/>
            <person name="Pham C."/>
            <person name="Pham P."/>
            <person name="Pu L.-L."/>
            <person name="Puazo M."/>
            <person name="Raj R."/>
            <person name="Reid J."/>
            <person name="Rouhana J."/>
            <person name="Saada N."/>
            <person name="Shang Y."/>
            <person name="Simmons D."/>
            <person name="Thornton R."/>
            <person name="Warren J."/>
            <person name="Weissenberger G."/>
            <person name="Zhang J."/>
            <person name="Zhang L."/>
            <person name="Zhou C."/>
            <person name="Zhu D."/>
            <person name="Muzny D."/>
            <person name="Worley K."/>
            <person name="Gibbs R."/>
        </authorList>
    </citation>
    <scope>NUCLEOTIDE SEQUENCE [LARGE SCALE GENOMIC DNA]</scope>
    <source>
        <strain evidence="11">ATCC 8290 / DSM 20176 / CCUG 30140 / JCM 1155 / KCTC 3500 / NBRC 15886 / NCIMB 8040 / NRRL B-1843 / 9</strain>
    </source>
</reference>
<name>C0XLM8_LENH9</name>
<dbReference type="InterPro" id="IPR047817">
    <property type="entry name" value="ABC2_TM_bact-type"/>
</dbReference>
<dbReference type="GO" id="GO:0140359">
    <property type="term" value="F:ABC-type transporter activity"/>
    <property type="evidence" value="ECO:0007669"/>
    <property type="project" value="InterPro"/>
</dbReference>
<evidence type="ECO:0000256" key="2">
    <source>
        <dbReference type="ARBA" id="ARBA00007783"/>
    </source>
</evidence>
<dbReference type="EMBL" id="ACGP01000182">
    <property type="protein sequence ID" value="EEI23701.1"/>
    <property type="molecule type" value="Genomic_DNA"/>
</dbReference>
<evidence type="ECO:0000256" key="3">
    <source>
        <dbReference type="ARBA" id="ARBA00022448"/>
    </source>
</evidence>
<dbReference type="AlphaFoldDB" id="C0XLM8"/>
<evidence type="ECO:0000256" key="6">
    <source>
        <dbReference type="ARBA" id="ARBA00022989"/>
    </source>
</evidence>
<evidence type="ECO:0000313" key="11">
    <source>
        <dbReference type="Proteomes" id="UP000003752"/>
    </source>
</evidence>
<dbReference type="GO" id="GO:0005886">
    <property type="term" value="C:plasma membrane"/>
    <property type="evidence" value="ECO:0007669"/>
    <property type="project" value="UniProtKB-SubCell"/>
</dbReference>
<proteinExistence type="inferred from homology"/>
<comment type="similarity">
    <text evidence="2 8">Belongs to the ABC-2 integral membrane protein family.</text>
</comment>
<feature type="transmembrane region" description="Helical" evidence="8">
    <location>
        <begin position="159"/>
        <end position="184"/>
    </location>
</feature>
<feature type="transmembrane region" description="Helical" evidence="8">
    <location>
        <begin position="50"/>
        <end position="67"/>
    </location>
</feature>
<comment type="caution">
    <text evidence="10">The sequence shown here is derived from an EMBL/GenBank/DDBJ whole genome shotgun (WGS) entry which is preliminary data.</text>
</comment>